<dbReference type="Proteomes" id="UP000827872">
    <property type="component" value="Linkage Group LG08"/>
</dbReference>
<dbReference type="EMBL" id="CM037621">
    <property type="protein sequence ID" value="KAH8001208.1"/>
    <property type="molecule type" value="Genomic_DNA"/>
</dbReference>
<gene>
    <name evidence="1" type="ORF">K3G42_002122</name>
</gene>
<accession>A0ACB8F888</accession>
<evidence type="ECO:0000313" key="2">
    <source>
        <dbReference type="Proteomes" id="UP000827872"/>
    </source>
</evidence>
<sequence length="85" mass="9517">MKDHNTCILQSLLPFRFMGRHRPGVQHVSANFLSYMLEDGMKDEDTPRGRCLSGSRTGGPDIPRAKKMMLYQLPGTGANSMSPMF</sequence>
<protein>
    <submittedName>
        <fullName evidence="1">Uncharacterized protein</fullName>
    </submittedName>
</protein>
<proteinExistence type="predicted"/>
<comment type="caution">
    <text evidence="1">The sequence shown here is derived from an EMBL/GenBank/DDBJ whole genome shotgun (WGS) entry which is preliminary data.</text>
</comment>
<keyword evidence="2" id="KW-1185">Reference proteome</keyword>
<reference evidence="1" key="1">
    <citation type="submission" date="2021-08" db="EMBL/GenBank/DDBJ databases">
        <title>The first chromosome-level gecko genome reveals the dynamic sex chromosomes of Neotropical dwarf geckos (Sphaerodactylidae: Sphaerodactylus).</title>
        <authorList>
            <person name="Pinto B.J."/>
            <person name="Keating S.E."/>
            <person name="Gamble T."/>
        </authorList>
    </citation>
    <scope>NUCLEOTIDE SEQUENCE</scope>
    <source>
        <strain evidence="1">TG3544</strain>
    </source>
</reference>
<name>A0ACB8F888_9SAUR</name>
<organism evidence="1 2">
    <name type="scientific">Sphaerodactylus townsendi</name>
    <dbReference type="NCBI Taxonomy" id="933632"/>
    <lineage>
        <taxon>Eukaryota</taxon>
        <taxon>Metazoa</taxon>
        <taxon>Chordata</taxon>
        <taxon>Craniata</taxon>
        <taxon>Vertebrata</taxon>
        <taxon>Euteleostomi</taxon>
        <taxon>Lepidosauria</taxon>
        <taxon>Squamata</taxon>
        <taxon>Bifurcata</taxon>
        <taxon>Gekkota</taxon>
        <taxon>Sphaerodactylidae</taxon>
        <taxon>Sphaerodactylus</taxon>
    </lineage>
</organism>
<evidence type="ECO:0000313" key="1">
    <source>
        <dbReference type="EMBL" id="KAH8001208.1"/>
    </source>
</evidence>